<evidence type="ECO:0000256" key="3">
    <source>
        <dbReference type="RuleBase" id="RU003707"/>
    </source>
</evidence>
<dbReference type="InterPro" id="IPR018376">
    <property type="entry name" value="Enoyl-CoA_hyd/isom_CS"/>
</dbReference>
<dbReference type="FunFam" id="3.90.226.10:FF:000009">
    <property type="entry name" value="Carnitinyl-CoA dehydratase"/>
    <property type="match status" value="1"/>
</dbReference>
<comment type="similarity">
    <text evidence="1 3">Belongs to the enoyl-CoA hydratase/isomerase family.</text>
</comment>
<evidence type="ECO:0000256" key="2">
    <source>
        <dbReference type="ARBA" id="ARBA00023239"/>
    </source>
</evidence>
<accession>N0BFW4</accession>
<gene>
    <name evidence="4" type="ORF">Asulf_01189</name>
</gene>
<dbReference type="AlphaFoldDB" id="N0BFW4"/>
<keyword evidence="2" id="KW-0456">Lyase</keyword>
<dbReference type="PANTHER" id="PTHR11941">
    <property type="entry name" value="ENOYL-COA HYDRATASE-RELATED"/>
    <property type="match status" value="1"/>
</dbReference>
<dbReference type="InterPro" id="IPR029045">
    <property type="entry name" value="ClpP/crotonase-like_dom_sf"/>
</dbReference>
<dbReference type="InterPro" id="IPR001753">
    <property type="entry name" value="Enoyl-CoA_hydra/iso"/>
</dbReference>
<dbReference type="EMBL" id="CP005290">
    <property type="protein sequence ID" value="AGK61187.1"/>
    <property type="molecule type" value="Genomic_DNA"/>
</dbReference>
<dbReference type="eggNOG" id="arCOG00249">
    <property type="taxonomic scope" value="Archaea"/>
</dbReference>
<dbReference type="Proteomes" id="UP000013307">
    <property type="component" value="Chromosome"/>
</dbReference>
<keyword evidence="5" id="KW-1185">Reference proteome</keyword>
<dbReference type="PANTHER" id="PTHR11941:SF54">
    <property type="entry name" value="ENOYL-COA HYDRATASE, MITOCHONDRIAL"/>
    <property type="match status" value="1"/>
</dbReference>
<dbReference type="GO" id="GO:0016836">
    <property type="term" value="F:hydro-lyase activity"/>
    <property type="evidence" value="ECO:0007669"/>
    <property type="project" value="UniProtKB-ARBA"/>
</dbReference>
<sequence>MVEFERIKLEFVDNIAVLTLNRPEKLNALDSKTRTELLQAVEEVENRARVLIITGSGKAFAAGADIGELSKRNPLDCIESAKLGTRLFTKIEEMDIPSIAAINGYALGGGCELAMACDIRVASKKAKFGQPEINIGIIPGAGGTQRLPRLVGVGMAKKLVLTGEIISAEEAYRIGLVDELVDEDKLMDRAMEIARRICEKSPIAVAFAKRALNSSNSMNLHDGLEYELSLFSILFSTEDAKEGMNAFLEKRKPEFRGR</sequence>
<evidence type="ECO:0000313" key="5">
    <source>
        <dbReference type="Proteomes" id="UP000013307"/>
    </source>
</evidence>
<dbReference type="Gene3D" id="3.90.226.10">
    <property type="entry name" value="2-enoyl-CoA Hydratase, Chain A, domain 1"/>
    <property type="match status" value="1"/>
</dbReference>
<evidence type="ECO:0000256" key="1">
    <source>
        <dbReference type="ARBA" id="ARBA00005254"/>
    </source>
</evidence>
<dbReference type="GeneID" id="15392830"/>
<reference evidence="4 5" key="1">
    <citation type="journal article" date="2013" name="Genome Announc.">
        <title>Complete Genome Sequence of the Thermophilic and Facultatively Chemolithoautotrophic Sulfate Reducer Archaeoglobus sulfaticallidus Strain PM70-1T.</title>
        <authorList>
            <person name="Stokke R."/>
            <person name="Hocking W.P."/>
            <person name="Steinsbu B.O."/>
            <person name="Steen I.H."/>
        </authorList>
    </citation>
    <scope>NUCLEOTIDE SEQUENCE [LARGE SCALE GENOMIC DNA]</scope>
    <source>
        <strain evidence="4">PM70-1</strain>
    </source>
</reference>
<dbReference type="HOGENOM" id="CLU_009834_7_6_2"/>
<dbReference type="Gene3D" id="1.10.12.10">
    <property type="entry name" value="Lyase 2-enoyl-coa Hydratase, Chain A, domain 2"/>
    <property type="match status" value="1"/>
</dbReference>
<dbReference type="SUPFAM" id="SSF52096">
    <property type="entry name" value="ClpP/crotonase"/>
    <property type="match status" value="1"/>
</dbReference>
<protein>
    <submittedName>
        <fullName evidence="4">Short chain enoyl-CoA hydratase</fullName>
    </submittedName>
</protein>
<organism evidence="4 5">
    <name type="scientific">Archaeoglobus sulfaticallidus PM70-1</name>
    <dbReference type="NCBI Taxonomy" id="387631"/>
    <lineage>
        <taxon>Archaea</taxon>
        <taxon>Methanobacteriati</taxon>
        <taxon>Methanobacteriota</taxon>
        <taxon>Archaeoglobi</taxon>
        <taxon>Archaeoglobales</taxon>
        <taxon>Archaeoglobaceae</taxon>
        <taxon>Archaeoglobus</taxon>
    </lineage>
</organism>
<dbReference type="RefSeq" id="WP_015590785.1">
    <property type="nucleotide sequence ID" value="NC_021169.1"/>
</dbReference>
<evidence type="ECO:0000313" key="4">
    <source>
        <dbReference type="EMBL" id="AGK61187.1"/>
    </source>
</evidence>
<dbReference type="KEGG" id="ast:Asulf_01189"/>
<dbReference type="OrthoDB" id="27846at2157"/>
<name>N0BFW4_9EURY</name>
<proteinExistence type="inferred from homology"/>
<dbReference type="FunFam" id="1.10.12.10:FF:000001">
    <property type="entry name" value="Probable enoyl-CoA hydratase, mitochondrial"/>
    <property type="match status" value="1"/>
</dbReference>
<dbReference type="InterPro" id="IPR014748">
    <property type="entry name" value="Enoyl-CoA_hydra_C"/>
</dbReference>
<dbReference type="STRING" id="387631.Asulf_01189"/>
<dbReference type="GO" id="GO:0006635">
    <property type="term" value="P:fatty acid beta-oxidation"/>
    <property type="evidence" value="ECO:0007669"/>
    <property type="project" value="TreeGrafter"/>
</dbReference>
<dbReference type="Pfam" id="PF00378">
    <property type="entry name" value="ECH_1"/>
    <property type="match status" value="1"/>
</dbReference>
<dbReference type="PROSITE" id="PS00166">
    <property type="entry name" value="ENOYL_COA_HYDRATASE"/>
    <property type="match status" value="1"/>
</dbReference>
<dbReference type="CDD" id="cd06558">
    <property type="entry name" value="crotonase-like"/>
    <property type="match status" value="1"/>
</dbReference>